<reference evidence="1" key="1">
    <citation type="submission" date="2013-05" db="EMBL/GenBank/DDBJ databases">
        <authorList>
            <person name="Yim A.K.Y."/>
            <person name="Chan T.F."/>
            <person name="Ji K.M."/>
            <person name="Liu X.Y."/>
            <person name="Zhou J.W."/>
            <person name="Li R.Q."/>
            <person name="Yang K.Y."/>
            <person name="Li J."/>
            <person name="Li M."/>
            <person name="Law P.T.W."/>
            <person name="Wu Y.L."/>
            <person name="Cai Z.L."/>
            <person name="Qin H."/>
            <person name="Bao Y."/>
            <person name="Leung R.K.K."/>
            <person name="Ng P.K.S."/>
            <person name="Zou J."/>
            <person name="Zhong X.J."/>
            <person name="Ran P.X."/>
            <person name="Zhong N.S."/>
            <person name="Liu Z.G."/>
            <person name="Tsui S.K.W."/>
        </authorList>
    </citation>
    <scope>NUCLEOTIDE SEQUENCE</scope>
    <source>
        <strain evidence="1">Derf</strain>
        <tissue evidence="1">Whole organism</tissue>
    </source>
</reference>
<organism evidence="1 2">
    <name type="scientific">Dermatophagoides farinae</name>
    <name type="common">American house dust mite</name>
    <dbReference type="NCBI Taxonomy" id="6954"/>
    <lineage>
        <taxon>Eukaryota</taxon>
        <taxon>Metazoa</taxon>
        <taxon>Ecdysozoa</taxon>
        <taxon>Arthropoda</taxon>
        <taxon>Chelicerata</taxon>
        <taxon>Arachnida</taxon>
        <taxon>Acari</taxon>
        <taxon>Acariformes</taxon>
        <taxon>Sarcoptiformes</taxon>
        <taxon>Astigmata</taxon>
        <taxon>Psoroptidia</taxon>
        <taxon>Analgoidea</taxon>
        <taxon>Pyroglyphidae</taxon>
        <taxon>Dermatophagoidinae</taxon>
        <taxon>Dermatophagoides</taxon>
    </lineage>
</organism>
<evidence type="ECO:0000313" key="2">
    <source>
        <dbReference type="Proteomes" id="UP000790347"/>
    </source>
</evidence>
<sequence length="83" mass="9697">MKNKSIVSQLLFEQECKKNNEFNKLKFNEHLQCSPIGVWIFNDFSIVNQLGVKNKNPTYIWDYICMIENATEQSSSSVNIHVQ</sequence>
<dbReference type="EMBL" id="ASGP02000008">
    <property type="protein sequence ID" value="KAH9494146.1"/>
    <property type="molecule type" value="Genomic_DNA"/>
</dbReference>
<evidence type="ECO:0000313" key="1">
    <source>
        <dbReference type="EMBL" id="KAH9494146.1"/>
    </source>
</evidence>
<comment type="caution">
    <text evidence="1">The sequence shown here is derived from an EMBL/GenBank/DDBJ whole genome shotgun (WGS) entry which is preliminary data.</text>
</comment>
<accession>A0A922HPV7</accession>
<dbReference type="AlphaFoldDB" id="A0A922HPV7"/>
<proteinExistence type="predicted"/>
<reference evidence="1" key="2">
    <citation type="journal article" date="2022" name="Res Sq">
        <title>Comparative Genomics Reveals Insights into the Divergent Evolution of Astigmatic Mites and Household Pest Adaptations.</title>
        <authorList>
            <person name="Xiong Q."/>
            <person name="Wan A.T.-Y."/>
            <person name="Liu X.-Y."/>
            <person name="Fung C.S.-H."/>
            <person name="Xiao X."/>
            <person name="Malainual N."/>
            <person name="Hou J."/>
            <person name="Wang L."/>
            <person name="Wang M."/>
            <person name="Yang K."/>
            <person name="Cui Y."/>
            <person name="Leung E."/>
            <person name="Nong W."/>
            <person name="Shin S.-K."/>
            <person name="Au S."/>
            <person name="Jeong K.Y."/>
            <person name="Chew F.T."/>
            <person name="Hui J."/>
            <person name="Leung T.F."/>
            <person name="Tungtrongchitr A."/>
            <person name="Zhong N."/>
            <person name="Liu Z."/>
            <person name="Tsui S."/>
        </authorList>
    </citation>
    <scope>NUCLEOTIDE SEQUENCE</scope>
    <source>
        <strain evidence="1">Derf</strain>
        <tissue evidence="1">Whole organism</tissue>
    </source>
</reference>
<dbReference type="Proteomes" id="UP000790347">
    <property type="component" value="Unassembled WGS sequence"/>
</dbReference>
<keyword evidence="2" id="KW-1185">Reference proteome</keyword>
<protein>
    <submittedName>
        <fullName evidence="1">Uncharacterized protein</fullName>
    </submittedName>
</protein>
<name>A0A922HPV7_DERFA</name>
<gene>
    <name evidence="1" type="ORF">DERF_014857</name>
</gene>